<dbReference type="InterPro" id="IPR050923">
    <property type="entry name" value="Cell_Proc_Reg/RNA_Proc"/>
</dbReference>
<dbReference type="STRING" id="5786.F0ZJH0"/>
<dbReference type="SUPFAM" id="SSF49879">
    <property type="entry name" value="SMAD/FHA domain"/>
    <property type="match status" value="1"/>
</dbReference>
<accession>F0ZJH0</accession>
<dbReference type="Gene3D" id="2.60.200.20">
    <property type="match status" value="1"/>
</dbReference>
<proteinExistence type="predicted"/>
<reference evidence="4" key="1">
    <citation type="journal article" date="2011" name="Genome Biol.">
        <title>Comparative genomics of the social amoebae Dictyostelium discoideum and Dictyostelium purpureum.</title>
        <authorList>
            <consortium name="US DOE Joint Genome Institute (JGI-PGF)"/>
            <person name="Sucgang R."/>
            <person name="Kuo A."/>
            <person name="Tian X."/>
            <person name="Salerno W."/>
            <person name="Parikh A."/>
            <person name="Feasley C.L."/>
            <person name="Dalin E."/>
            <person name="Tu H."/>
            <person name="Huang E."/>
            <person name="Barry K."/>
            <person name="Lindquist E."/>
            <person name="Shapiro H."/>
            <person name="Bruce D."/>
            <person name="Schmutz J."/>
            <person name="Salamov A."/>
            <person name="Fey P."/>
            <person name="Gaudet P."/>
            <person name="Anjard C."/>
            <person name="Babu M.M."/>
            <person name="Basu S."/>
            <person name="Bushmanova Y."/>
            <person name="van der Wel H."/>
            <person name="Katoh-Kurasawa M."/>
            <person name="Dinh C."/>
            <person name="Coutinho P.M."/>
            <person name="Saito T."/>
            <person name="Elias M."/>
            <person name="Schaap P."/>
            <person name="Kay R.R."/>
            <person name="Henrissat B."/>
            <person name="Eichinger L."/>
            <person name="Rivero F."/>
            <person name="Putnam N.H."/>
            <person name="West C.M."/>
            <person name="Loomis W.F."/>
            <person name="Chisholm R.L."/>
            <person name="Shaulsky G."/>
            <person name="Strassmann J.E."/>
            <person name="Queller D.C."/>
            <person name="Kuspa A."/>
            <person name="Grigoriev I.V."/>
        </authorList>
    </citation>
    <scope>NUCLEOTIDE SEQUENCE [LARGE SCALE GENOMIC DNA]</scope>
    <source>
        <strain evidence="4">QSDP1</strain>
    </source>
</reference>
<dbReference type="InterPro" id="IPR008984">
    <property type="entry name" value="SMAD_FHA_dom_sf"/>
</dbReference>
<name>F0ZJH0_DICPU</name>
<dbReference type="OrthoDB" id="444265at2759"/>
<evidence type="ECO:0000259" key="2">
    <source>
        <dbReference type="PROSITE" id="PS50006"/>
    </source>
</evidence>
<feature type="compositionally biased region" description="Low complexity" evidence="1">
    <location>
        <begin position="71"/>
        <end position="81"/>
    </location>
</feature>
<dbReference type="RefSeq" id="XP_003287573.1">
    <property type="nucleotide sequence ID" value="XM_003287525.1"/>
</dbReference>
<dbReference type="GeneID" id="10500514"/>
<dbReference type="InterPro" id="IPR000253">
    <property type="entry name" value="FHA_dom"/>
</dbReference>
<dbReference type="GO" id="GO:0005634">
    <property type="term" value="C:nucleus"/>
    <property type="evidence" value="ECO:0000318"/>
    <property type="project" value="GO_Central"/>
</dbReference>
<dbReference type="SMART" id="SM00240">
    <property type="entry name" value="FHA"/>
    <property type="match status" value="1"/>
</dbReference>
<feature type="compositionally biased region" description="Basic and acidic residues" evidence="1">
    <location>
        <begin position="82"/>
        <end position="132"/>
    </location>
</feature>
<keyword evidence="4" id="KW-1185">Reference proteome</keyword>
<dbReference type="PROSITE" id="PS50006">
    <property type="entry name" value="FHA_DOMAIN"/>
    <property type="match status" value="1"/>
</dbReference>
<dbReference type="Proteomes" id="UP000001064">
    <property type="component" value="Unassembled WGS sequence"/>
</dbReference>
<dbReference type="FunFam" id="2.60.200.20:FF:000060">
    <property type="entry name" value="Probable serine/threonine-protein kinase DDB_G0280133"/>
    <property type="match status" value="1"/>
</dbReference>
<dbReference type="VEuPathDB" id="AmoebaDB:DICPUDRAFT_151675"/>
<dbReference type="InParanoid" id="F0ZJH0"/>
<dbReference type="KEGG" id="dpp:DICPUDRAFT_151675"/>
<feature type="region of interest" description="Disordered" evidence="1">
    <location>
        <begin position="1"/>
        <end position="157"/>
    </location>
</feature>
<feature type="domain" description="FHA" evidence="2">
    <location>
        <begin position="195"/>
        <end position="259"/>
    </location>
</feature>
<dbReference type="GO" id="GO:0003729">
    <property type="term" value="F:mRNA binding"/>
    <property type="evidence" value="ECO:0000318"/>
    <property type="project" value="GO_Central"/>
</dbReference>
<evidence type="ECO:0000313" key="3">
    <source>
        <dbReference type="EMBL" id="EGC35919.1"/>
    </source>
</evidence>
<dbReference type="Pfam" id="PF00498">
    <property type="entry name" value="FHA"/>
    <property type="match status" value="1"/>
</dbReference>
<dbReference type="PANTHER" id="PTHR23308">
    <property type="entry name" value="NUCLEAR INHIBITOR OF PROTEIN PHOSPHATASE-1"/>
    <property type="match status" value="1"/>
</dbReference>
<dbReference type="OMA" id="RNDQHKQ"/>
<sequence length="300" mass="36100">MSSYREREYRDNRDSRDNRDRDNRRDRDKDRDNYKRNRNDNEINEDNSYKRDENNKRLRELQTYSDKRGDSSNNKNNNYSKYKNDRNNDRKKSFKDKDHIDYSKYEFGRREDREKEREEEEKRKIPKEKPDFKPSGALLRDKSSNNDDDGGDDENKVKLKWVEPSEASFPKDKWVIYPFKEKEALDPIYLRKKAFLFGRDREISDIPTDHPSCSSQHAVLVFRKVKKEDKRTGEMLTLVLPYLIDLESTNGTFYNGNKLESSRYLELKSKDSIKFGQSTREYILLREDTVDEEDDDESDN</sequence>
<dbReference type="EMBL" id="GL871043">
    <property type="protein sequence ID" value="EGC35919.1"/>
    <property type="molecule type" value="Genomic_DNA"/>
</dbReference>
<dbReference type="eggNOG" id="KOG1882">
    <property type="taxonomic scope" value="Eukaryota"/>
</dbReference>
<evidence type="ECO:0000313" key="4">
    <source>
        <dbReference type="Proteomes" id="UP000001064"/>
    </source>
</evidence>
<gene>
    <name evidence="3" type="ORF">DICPUDRAFT_151675</name>
</gene>
<organism evidence="3 4">
    <name type="scientific">Dictyostelium purpureum</name>
    <name type="common">Slime mold</name>
    <dbReference type="NCBI Taxonomy" id="5786"/>
    <lineage>
        <taxon>Eukaryota</taxon>
        <taxon>Amoebozoa</taxon>
        <taxon>Evosea</taxon>
        <taxon>Eumycetozoa</taxon>
        <taxon>Dictyostelia</taxon>
        <taxon>Dictyosteliales</taxon>
        <taxon>Dictyosteliaceae</taxon>
        <taxon>Dictyostelium</taxon>
    </lineage>
</organism>
<dbReference type="AlphaFoldDB" id="F0ZJH0"/>
<evidence type="ECO:0000256" key="1">
    <source>
        <dbReference type="SAM" id="MobiDB-lite"/>
    </source>
</evidence>
<protein>
    <recommendedName>
        <fullName evidence="2">FHA domain-containing protein</fullName>
    </recommendedName>
</protein>
<feature type="compositionally biased region" description="Basic and acidic residues" evidence="1">
    <location>
        <begin position="1"/>
        <end position="70"/>
    </location>
</feature>